<proteinExistence type="predicted"/>
<dbReference type="Pfam" id="PF13894">
    <property type="entry name" value="zf-C2H2_4"/>
    <property type="match status" value="1"/>
</dbReference>
<feature type="region of interest" description="Disordered" evidence="6">
    <location>
        <begin position="794"/>
        <end position="819"/>
    </location>
</feature>
<organism evidence="8 9">
    <name type="scientific">Mytilus galloprovincialis</name>
    <name type="common">Mediterranean mussel</name>
    <dbReference type="NCBI Taxonomy" id="29158"/>
    <lineage>
        <taxon>Eukaryota</taxon>
        <taxon>Metazoa</taxon>
        <taxon>Spiralia</taxon>
        <taxon>Lophotrochozoa</taxon>
        <taxon>Mollusca</taxon>
        <taxon>Bivalvia</taxon>
        <taxon>Autobranchia</taxon>
        <taxon>Pteriomorphia</taxon>
        <taxon>Mytilida</taxon>
        <taxon>Mytiloidea</taxon>
        <taxon>Mytilidae</taxon>
        <taxon>Mytilinae</taxon>
        <taxon>Mytilus</taxon>
    </lineage>
</organism>
<feature type="domain" description="C2H2-type" evidence="7">
    <location>
        <begin position="975"/>
        <end position="1003"/>
    </location>
</feature>
<dbReference type="OrthoDB" id="427030at2759"/>
<feature type="compositionally biased region" description="Basic and acidic residues" evidence="6">
    <location>
        <begin position="206"/>
        <end position="241"/>
    </location>
</feature>
<dbReference type="FunFam" id="3.30.160.60:FF:000446">
    <property type="entry name" value="Zinc finger protein"/>
    <property type="match status" value="1"/>
</dbReference>
<feature type="domain" description="C2H2-type" evidence="7">
    <location>
        <begin position="1004"/>
        <end position="1031"/>
    </location>
</feature>
<feature type="domain" description="C2H2-type" evidence="7">
    <location>
        <begin position="1186"/>
        <end position="1208"/>
    </location>
</feature>
<dbReference type="Gene3D" id="3.30.160.60">
    <property type="entry name" value="Classic Zinc Finger"/>
    <property type="match status" value="7"/>
</dbReference>
<keyword evidence="9" id="KW-1185">Reference proteome</keyword>
<dbReference type="InterPro" id="IPR036236">
    <property type="entry name" value="Znf_C2H2_sf"/>
</dbReference>
<dbReference type="Pfam" id="PF13912">
    <property type="entry name" value="zf-C2H2_6"/>
    <property type="match status" value="1"/>
</dbReference>
<evidence type="ECO:0000259" key="7">
    <source>
        <dbReference type="PROSITE" id="PS50157"/>
    </source>
</evidence>
<feature type="compositionally biased region" description="Polar residues" evidence="6">
    <location>
        <begin position="342"/>
        <end position="383"/>
    </location>
</feature>
<keyword evidence="1" id="KW-0479">Metal-binding</keyword>
<name>A0A8B6GNK4_MYTGA</name>
<feature type="domain" description="C2H2-type" evidence="7">
    <location>
        <begin position="1036"/>
        <end position="1063"/>
    </location>
</feature>
<dbReference type="Pfam" id="PF00096">
    <property type="entry name" value="zf-C2H2"/>
    <property type="match status" value="5"/>
</dbReference>
<feature type="domain" description="C2H2-type" evidence="7">
    <location>
        <begin position="1159"/>
        <end position="1181"/>
    </location>
</feature>
<feature type="domain" description="C2H2-type" evidence="7">
    <location>
        <begin position="1064"/>
        <end position="1092"/>
    </location>
</feature>
<dbReference type="PROSITE" id="PS50157">
    <property type="entry name" value="ZINC_FINGER_C2H2_2"/>
    <property type="match status" value="8"/>
</dbReference>
<evidence type="ECO:0000313" key="9">
    <source>
        <dbReference type="Proteomes" id="UP000596742"/>
    </source>
</evidence>
<dbReference type="InterPro" id="IPR013087">
    <property type="entry name" value="Znf_C2H2_type"/>
</dbReference>
<sequence>MDAIPKRFFVIILFAFPVRKKVRNFCFWRNIEIVLRQKMEEEEELSADVSNIFKSIQAACEELTQRGQEYLLVTADPASQSCMKIGSDKGRQFLDVNSELVINFFSYCFGAQIIEDLGDQNETTNQADIPGSIVLDNLVTPIETTNAVDKELGSTNTNLSDNHTEVLPDLQLVTQTAYHKTCTSTITHTKKPEQQLISSGLPTSQSEKELITSREQEEKDLQKLEHSEKQISKETIGKEQPTELNCNNLSAQKELHEDISLSSDESILPQMFIRSQTLDIDSNEKIGDEQADIVDVILASNENWNSSKTGNKNDSIKVQPKSGGLNDSTEAQPETGGLIDSTELQSESSCLKDSAEVQSESSCLEDSTEAQSGSGGLNDSTKSQTHHESIKQDKSFGAEKMITRKGKQKHEKEKSTISSLDGEKKSQTFKEASNLMDEKKDISNGKPTKQAKKIPKTTTSEATLTKQKQAQNKNVMTIPAEKPVDTPTKPTCTVCKATFSRIHSLKGHMLIIHQLEVSMDELQRNAAKTTIEQKKEIMSPTSTKKKQAQNSASKSKSAKEIKITSDKNVKSLSVKETAETLSESYISSQGQMIVQCGSIEQDVEIIRLCEKEKQVKGKLKIKSEPLSDEEQDDAEVHKVKRRKLFTRDEVDDNKRIKLENSDQESTEQDIVAQATIDLINSLSSGTSSKEGVSLETSLIQSDDSIIVLEENHDENVPSPNKGKKNKKPEKKQEDVYCALCDKIFQKAFNLTIHNIRFHPSIIMKQFGVDMVTEVKQEQFFDDEDDIGLIDDQIEEDDDQHENLNDSTQENEEMDNSDSVVDPMDRLNEIKQNEQIKKYITITEQENNTLLLSCNNCQFSCEEFHQVLVHIARIHPELSANLDLMMSCFYGIKTFNKKCDECPLIFKSVSRLWNHIVQEHPESVENCSKKKRLRHLINKYKSKKSFVKCDICGEHLRSMRALDNHMSLHPEAGRRYQCPQCSQSFSTKPNMTRHFKQIHLEEKKFQCDICGRSFSQKETLRYHRQTHEEEKDKPRRFECHICNKKLRKKESLQIHLRQHEGIKPYICEYCGMAFTQNGNRNKHVQLIHNEDRSLECTKCGKSFKLQEHLKRHMKMHLIREGEIPADKTYLCEYAGCGARYTTSTQLKVHTMSKHTNERPWTCSNCNKGFTTRDKLLRHEQTHVEGLYDCEICHKKLPSKESLAIHTKYHEIGHESDHFEVSVHDFETVIIPQENGAPIKVQLAHSEPITTDIANVGGVSSEDTTYYLQTSKSDEVEEDTIQDDNTILVDPSVLESVLGATSDEQTVYYYVTGN</sequence>
<dbReference type="Proteomes" id="UP000596742">
    <property type="component" value="Unassembled WGS sequence"/>
</dbReference>
<dbReference type="EMBL" id="UYJE01008714">
    <property type="protein sequence ID" value="VDI66503.1"/>
    <property type="molecule type" value="Genomic_DNA"/>
</dbReference>
<accession>A0A8B6GNK4</accession>
<evidence type="ECO:0000256" key="6">
    <source>
        <dbReference type="SAM" id="MobiDB-lite"/>
    </source>
</evidence>
<dbReference type="SMART" id="SM00355">
    <property type="entry name" value="ZnF_C2H2"/>
    <property type="match status" value="13"/>
</dbReference>
<evidence type="ECO:0000313" key="8">
    <source>
        <dbReference type="EMBL" id="VDI66503.1"/>
    </source>
</evidence>
<evidence type="ECO:0000256" key="2">
    <source>
        <dbReference type="ARBA" id="ARBA00022737"/>
    </source>
</evidence>
<feature type="compositionally biased region" description="Polar residues" evidence="6">
    <location>
        <begin position="195"/>
        <end position="205"/>
    </location>
</feature>
<feature type="region of interest" description="Disordered" evidence="6">
    <location>
        <begin position="303"/>
        <end position="469"/>
    </location>
</feature>
<dbReference type="PROSITE" id="PS00028">
    <property type="entry name" value="ZINC_FINGER_C2H2_1"/>
    <property type="match status" value="11"/>
</dbReference>
<reference evidence="8" key="1">
    <citation type="submission" date="2018-11" db="EMBL/GenBank/DDBJ databases">
        <authorList>
            <person name="Alioto T."/>
            <person name="Alioto T."/>
        </authorList>
    </citation>
    <scope>NUCLEOTIDE SEQUENCE</scope>
</reference>
<dbReference type="FunFam" id="3.30.160.60:FF:000110">
    <property type="entry name" value="Zinc finger protein-like"/>
    <property type="match status" value="1"/>
</dbReference>
<evidence type="ECO:0000256" key="3">
    <source>
        <dbReference type="ARBA" id="ARBA00022771"/>
    </source>
</evidence>
<evidence type="ECO:0000256" key="5">
    <source>
        <dbReference type="PROSITE-ProRule" id="PRU00042"/>
    </source>
</evidence>
<dbReference type="PANTHER" id="PTHR24379">
    <property type="entry name" value="KRAB AND ZINC FINGER DOMAIN-CONTAINING"/>
    <property type="match status" value="1"/>
</dbReference>
<keyword evidence="3 5" id="KW-0863">Zinc-finger</keyword>
<feature type="domain" description="C2H2-type" evidence="7">
    <location>
        <begin position="1128"/>
        <end position="1158"/>
    </location>
</feature>
<feature type="compositionally biased region" description="Polar residues" evidence="6">
    <location>
        <begin position="456"/>
        <end position="469"/>
    </location>
</feature>
<evidence type="ECO:0000256" key="1">
    <source>
        <dbReference type="ARBA" id="ARBA00022723"/>
    </source>
</evidence>
<feature type="compositionally biased region" description="Basic and acidic residues" evidence="6">
    <location>
        <begin position="385"/>
        <end position="397"/>
    </location>
</feature>
<dbReference type="PANTHER" id="PTHR24379:SF121">
    <property type="entry name" value="C2H2-TYPE DOMAIN-CONTAINING PROTEIN"/>
    <property type="match status" value="1"/>
</dbReference>
<feature type="domain" description="C2H2-type" evidence="7">
    <location>
        <begin position="1093"/>
        <end position="1123"/>
    </location>
</feature>
<comment type="caution">
    <text evidence="8">The sequence shown here is derived from an EMBL/GenBank/DDBJ whole genome shotgun (WGS) entry which is preliminary data.</text>
</comment>
<feature type="region of interest" description="Disordered" evidence="6">
    <location>
        <begin position="710"/>
        <end position="730"/>
    </location>
</feature>
<feature type="region of interest" description="Disordered" evidence="6">
    <location>
        <begin position="191"/>
        <end position="242"/>
    </location>
</feature>
<dbReference type="SUPFAM" id="SSF57667">
    <property type="entry name" value="beta-beta-alpha zinc fingers"/>
    <property type="match status" value="5"/>
</dbReference>
<keyword evidence="2" id="KW-0677">Repeat</keyword>
<dbReference type="GO" id="GO:0008270">
    <property type="term" value="F:zinc ion binding"/>
    <property type="evidence" value="ECO:0007669"/>
    <property type="project" value="UniProtKB-KW"/>
</dbReference>
<evidence type="ECO:0000256" key="4">
    <source>
        <dbReference type="ARBA" id="ARBA00022833"/>
    </source>
</evidence>
<protein>
    <recommendedName>
        <fullName evidence="7">C2H2-type domain-containing protein</fullName>
    </recommendedName>
</protein>
<feature type="compositionally biased region" description="Basic and acidic residues" evidence="6">
    <location>
        <begin position="410"/>
        <end position="428"/>
    </location>
</feature>
<keyword evidence="4" id="KW-0862">Zinc</keyword>
<feature type="compositionally biased region" description="Polar residues" evidence="6">
    <location>
        <begin position="303"/>
        <end position="313"/>
    </location>
</feature>
<gene>
    <name evidence="8" type="ORF">MGAL_10B090763</name>
</gene>
<feature type="region of interest" description="Disordered" evidence="6">
    <location>
        <begin position="531"/>
        <end position="561"/>
    </location>
</feature>